<accession>A0A4P9XJ99</accession>
<gene>
    <name evidence="2" type="ORF">THASP1DRAFT_25738</name>
</gene>
<feature type="region of interest" description="Disordered" evidence="1">
    <location>
        <begin position="67"/>
        <end position="87"/>
    </location>
</feature>
<protein>
    <submittedName>
        <fullName evidence="2">Uncharacterized protein</fullName>
    </submittedName>
</protein>
<dbReference type="Proteomes" id="UP000271241">
    <property type="component" value="Unassembled WGS sequence"/>
</dbReference>
<organism evidence="2 3">
    <name type="scientific">Thamnocephalis sphaerospora</name>
    <dbReference type="NCBI Taxonomy" id="78915"/>
    <lineage>
        <taxon>Eukaryota</taxon>
        <taxon>Fungi</taxon>
        <taxon>Fungi incertae sedis</taxon>
        <taxon>Zoopagomycota</taxon>
        <taxon>Zoopagomycotina</taxon>
        <taxon>Zoopagomycetes</taxon>
        <taxon>Zoopagales</taxon>
        <taxon>Sigmoideomycetaceae</taxon>
        <taxon>Thamnocephalis</taxon>
    </lineage>
</organism>
<evidence type="ECO:0000313" key="3">
    <source>
        <dbReference type="Proteomes" id="UP000271241"/>
    </source>
</evidence>
<reference evidence="3" key="1">
    <citation type="journal article" date="2018" name="Nat. Microbiol.">
        <title>Leveraging single-cell genomics to expand the fungal tree of life.</title>
        <authorList>
            <person name="Ahrendt S.R."/>
            <person name="Quandt C.A."/>
            <person name="Ciobanu D."/>
            <person name="Clum A."/>
            <person name="Salamov A."/>
            <person name="Andreopoulos B."/>
            <person name="Cheng J.F."/>
            <person name="Woyke T."/>
            <person name="Pelin A."/>
            <person name="Henrissat B."/>
            <person name="Reynolds N.K."/>
            <person name="Benny G.L."/>
            <person name="Smith M.E."/>
            <person name="James T.Y."/>
            <person name="Grigoriev I.V."/>
        </authorList>
    </citation>
    <scope>NUCLEOTIDE SEQUENCE [LARGE SCALE GENOMIC DNA]</scope>
    <source>
        <strain evidence="3">RSA 1356</strain>
    </source>
</reference>
<evidence type="ECO:0000313" key="2">
    <source>
        <dbReference type="EMBL" id="RKP05833.1"/>
    </source>
</evidence>
<proteinExistence type="predicted"/>
<evidence type="ECO:0000256" key="1">
    <source>
        <dbReference type="SAM" id="MobiDB-lite"/>
    </source>
</evidence>
<name>A0A4P9XJ99_9FUNG</name>
<dbReference type="EMBL" id="KZ993020">
    <property type="protein sequence ID" value="RKP05833.1"/>
    <property type="molecule type" value="Genomic_DNA"/>
</dbReference>
<sequence length="101" mass="11241">MAAAVVMAACCVAPSLLLLVANVLPILPAGLYAEFQLPHDTARLNDDPAQFSDTTRHRRRLLEEVLAPATRGKQPETNAEDRRKPAFTKGNWPFYQWLSLP</sequence>
<keyword evidence="3" id="KW-1185">Reference proteome</keyword>
<dbReference type="AlphaFoldDB" id="A0A4P9XJ99"/>